<proteinExistence type="predicted"/>
<protein>
    <submittedName>
        <fullName evidence="1">Uncharacterized protein</fullName>
    </submittedName>
</protein>
<accession>A0A210PV45</accession>
<organism evidence="1 2">
    <name type="scientific">Mizuhopecten yessoensis</name>
    <name type="common">Japanese scallop</name>
    <name type="synonym">Patinopecten yessoensis</name>
    <dbReference type="NCBI Taxonomy" id="6573"/>
    <lineage>
        <taxon>Eukaryota</taxon>
        <taxon>Metazoa</taxon>
        <taxon>Spiralia</taxon>
        <taxon>Lophotrochozoa</taxon>
        <taxon>Mollusca</taxon>
        <taxon>Bivalvia</taxon>
        <taxon>Autobranchia</taxon>
        <taxon>Pteriomorphia</taxon>
        <taxon>Pectinida</taxon>
        <taxon>Pectinoidea</taxon>
        <taxon>Pectinidae</taxon>
        <taxon>Mizuhopecten</taxon>
    </lineage>
</organism>
<sequence length="131" mass="14684">MATDSDSPDNKALSQSLPASPVIVGTTSQFGMDLRCLCVGIVVLVMTYHVTSSGYGRERWQGQTRPFGNFWADNRIGARWPLVNRRSGNTGNRSGTYPSEISPLLLDTLCSLCQRFPRRNYPLCVRRYCTF</sequence>
<dbReference type="EMBL" id="NEDP02005474">
    <property type="protein sequence ID" value="OWF40334.1"/>
    <property type="molecule type" value="Genomic_DNA"/>
</dbReference>
<gene>
    <name evidence="1" type="ORF">KP79_PYT17113</name>
</gene>
<name>A0A210PV45_MIZYE</name>
<dbReference type="Proteomes" id="UP000242188">
    <property type="component" value="Unassembled WGS sequence"/>
</dbReference>
<evidence type="ECO:0000313" key="1">
    <source>
        <dbReference type="EMBL" id="OWF40334.1"/>
    </source>
</evidence>
<dbReference type="AlphaFoldDB" id="A0A210PV45"/>
<evidence type="ECO:0000313" key="2">
    <source>
        <dbReference type="Proteomes" id="UP000242188"/>
    </source>
</evidence>
<comment type="caution">
    <text evidence="1">The sequence shown here is derived from an EMBL/GenBank/DDBJ whole genome shotgun (WGS) entry which is preliminary data.</text>
</comment>
<keyword evidence="2" id="KW-1185">Reference proteome</keyword>
<reference evidence="1 2" key="1">
    <citation type="journal article" date="2017" name="Nat. Ecol. Evol.">
        <title>Scallop genome provides insights into evolution of bilaterian karyotype and development.</title>
        <authorList>
            <person name="Wang S."/>
            <person name="Zhang J."/>
            <person name="Jiao W."/>
            <person name="Li J."/>
            <person name="Xun X."/>
            <person name="Sun Y."/>
            <person name="Guo X."/>
            <person name="Huan P."/>
            <person name="Dong B."/>
            <person name="Zhang L."/>
            <person name="Hu X."/>
            <person name="Sun X."/>
            <person name="Wang J."/>
            <person name="Zhao C."/>
            <person name="Wang Y."/>
            <person name="Wang D."/>
            <person name="Huang X."/>
            <person name="Wang R."/>
            <person name="Lv J."/>
            <person name="Li Y."/>
            <person name="Zhang Z."/>
            <person name="Liu B."/>
            <person name="Lu W."/>
            <person name="Hui Y."/>
            <person name="Liang J."/>
            <person name="Zhou Z."/>
            <person name="Hou R."/>
            <person name="Li X."/>
            <person name="Liu Y."/>
            <person name="Li H."/>
            <person name="Ning X."/>
            <person name="Lin Y."/>
            <person name="Zhao L."/>
            <person name="Xing Q."/>
            <person name="Dou J."/>
            <person name="Li Y."/>
            <person name="Mao J."/>
            <person name="Guo H."/>
            <person name="Dou H."/>
            <person name="Li T."/>
            <person name="Mu C."/>
            <person name="Jiang W."/>
            <person name="Fu Q."/>
            <person name="Fu X."/>
            <person name="Miao Y."/>
            <person name="Liu J."/>
            <person name="Yu Q."/>
            <person name="Li R."/>
            <person name="Liao H."/>
            <person name="Li X."/>
            <person name="Kong Y."/>
            <person name="Jiang Z."/>
            <person name="Chourrout D."/>
            <person name="Li R."/>
            <person name="Bao Z."/>
        </authorList>
    </citation>
    <scope>NUCLEOTIDE SEQUENCE [LARGE SCALE GENOMIC DNA]</scope>
    <source>
        <strain evidence="1 2">PY_sf001</strain>
    </source>
</reference>